<evidence type="ECO:0000313" key="3">
    <source>
        <dbReference type="Proteomes" id="UP001597075"/>
    </source>
</evidence>
<evidence type="ECO:0000256" key="1">
    <source>
        <dbReference type="SAM" id="Phobius"/>
    </source>
</evidence>
<keyword evidence="3" id="KW-1185">Reference proteome</keyword>
<feature type="transmembrane region" description="Helical" evidence="1">
    <location>
        <begin position="55"/>
        <end position="86"/>
    </location>
</feature>
<evidence type="ECO:0000313" key="2">
    <source>
        <dbReference type="EMBL" id="MFD1634710.1"/>
    </source>
</evidence>
<feature type="transmembrane region" description="Helical" evidence="1">
    <location>
        <begin position="98"/>
        <end position="121"/>
    </location>
</feature>
<reference evidence="2 3" key="1">
    <citation type="journal article" date="2019" name="Int. J. Syst. Evol. Microbiol.">
        <title>The Global Catalogue of Microorganisms (GCM) 10K type strain sequencing project: providing services to taxonomists for standard genome sequencing and annotation.</title>
        <authorList>
            <consortium name="The Broad Institute Genomics Platform"/>
            <consortium name="The Broad Institute Genome Sequencing Center for Infectious Disease"/>
            <person name="Wu L."/>
            <person name="Ma J."/>
        </authorList>
    </citation>
    <scope>NUCLEOTIDE SEQUENCE [LARGE SCALE GENOMIC DNA]</scope>
    <source>
        <strain evidence="2 3">CGMCC 1.10594</strain>
    </source>
</reference>
<protein>
    <recommendedName>
        <fullName evidence="4">Major facilitator superfamily (MFS) profile domain-containing protein</fullName>
    </recommendedName>
</protein>
<comment type="caution">
    <text evidence="2">The sequence shown here is derived from an EMBL/GenBank/DDBJ whole genome shotgun (WGS) entry which is preliminary data.</text>
</comment>
<feature type="transmembrane region" description="Helical" evidence="1">
    <location>
        <begin position="133"/>
        <end position="157"/>
    </location>
</feature>
<keyword evidence="1" id="KW-0812">Transmembrane</keyword>
<feature type="transmembrane region" description="Helical" evidence="1">
    <location>
        <begin position="14"/>
        <end position="35"/>
    </location>
</feature>
<proteinExistence type="predicted"/>
<gene>
    <name evidence="2" type="ORF">ACFSBJ_13345</name>
</gene>
<accession>A0ABD6D0H9</accession>
<dbReference type="AlphaFoldDB" id="A0ABD6D0H9"/>
<name>A0ABD6D0H9_9EURY</name>
<organism evidence="2 3">
    <name type="scientific">Haloplanus ruber</name>
    <dbReference type="NCBI Taxonomy" id="869892"/>
    <lineage>
        <taxon>Archaea</taxon>
        <taxon>Methanobacteriati</taxon>
        <taxon>Methanobacteriota</taxon>
        <taxon>Stenosarchaea group</taxon>
        <taxon>Halobacteria</taxon>
        <taxon>Halobacteriales</taxon>
        <taxon>Haloferacaceae</taxon>
        <taxon>Haloplanus</taxon>
    </lineage>
</organism>
<sequence length="163" mass="15977">MSRQSTRPSARRQVALIVGAFTAVGVALGIVGFVGTDWVRTQFVTAATGSDPATFGPVFVALSVLQTTMTLFFAGPILAATLGLLVGSRFVNHGTAGAVAAAGSLVGFFVLAGAGLAGLALVSGPGTDQTYSLVGAVGPLLLSGATTAATGGVAGLLGSRIVR</sequence>
<dbReference type="Proteomes" id="UP001597075">
    <property type="component" value="Unassembled WGS sequence"/>
</dbReference>
<evidence type="ECO:0008006" key="4">
    <source>
        <dbReference type="Google" id="ProtNLM"/>
    </source>
</evidence>
<dbReference type="EMBL" id="JBHUDL010000010">
    <property type="protein sequence ID" value="MFD1634710.1"/>
    <property type="molecule type" value="Genomic_DNA"/>
</dbReference>
<keyword evidence="1" id="KW-0472">Membrane</keyword>
<dbReference type="RefSeq" id="WP_256404951.1">
    <property type="nucleotide sequence ID" value="NZ_CP187151.1"/>
</dbReference>
<keyword evidence="1" id="KW-1133">Transmembrane helix</keyword>